<accession>A0ABV2AIX9</accession>
<proteinExistence type="predicted"/>
<evidence type="ECO:0000313" key="1">
    <source>
        <dbReference type="EMBL" id="MES1919620.1"/>
    </source>
</evidence>
<protein>
    <submittedName>
        <fullName evidence="1">Uncharacterized protein</fullName>
    </submittedName>
</protein>
<dbReference type="Proteomes" id="UP001439008">
    <property type="component" value="Unassembled WGS sequence"/>
</dbReference>
<reference evidence="1 2" key="1">
    <citation type="journal article" date="2024" name="BMC Biol.">
        <title>Comparative genomics of Ascetosporea gives new insight into the evolutionary basis for animal parasitism in Rhizaria.</title>
        <authorList>
            <person name="Hiltunen Thoren M."/>
            <person name="Onut-Brannstrom I."/>
            <person name="Alfjorden A."/>
            <person name="Peckova H."/>
            <person name="Swords F."/>
            <person name="Hooper C."/>
            <person name="Holzer A.S."/>
            <person name="Bass D."/>
            <person name="Burki F."/>
        </authorList>
    </citation>
    <scope>NUCLEOTIDE SEQUENCE [LARGE SCALE GENOMIC DNA]</scope>
    <source>
        <strain evidence="1">20-A016</strain>
    </source>
</reference>
<comment type="caution">
    <text evidence="1">The sequence shown here is derived from an EMBL/GenBank/DDBJ whole genome shotgun (WGS) entry which is preliminary data.</text>
</comment>
<organism evidence="1 2">
    <name type="scientific">Bonamia ostreae</name>
    <dbReference type="NCBI Taxonomy" id="126728"/>
    <lineage>
        <taxon>Eukaryota</taxon>
        <taxon>Sar</taxon>
        <taxon>Rhizaria</taxon>
        <taxon>Endomyxa</taxon>
        <taxon>Ascetosporea</taxon>
        <taxon>Haplosporida</taxon>
        <taxon>Bonamia</taxon>
    </lineage>
</organism>
<evidence type="ECO:0000313" key="2">
    <source>
        <dbReference type="Proteomes" id="UP001439008"/>
    </source>
</evidence>
<keyword evidence="2" id="KW-1185">Reference proteome</keyword>
<feature type="non-terminal residue" evidence="1">
    <location>
        <position position="618"/>
    </location>
</feature>
<name>A0ABV2AIX9_9EUKA</name>
<sequence length="618" mass="72200">MNRKKLFSFDKKLKSKMGWSISELTRNFLRGSGKLNSEYYEHFWQQLQSSEKSYLQIIARTLEKLAIYPSDNLSLSVLCNTLVYLLLVEHILYFDTPTLERLKKLLDSNLAQIDRQTKNLLRSAVNIFDGKDMFAKLINNYFEPTRNISYQKVNKLMIGSDKTFYASYLNTLNLQDRENAEKILFLLCNKIQDFASPDLSQQDIHEKRVFLILDYIRSFISQHAIFPITLVEKLEEALKALYFWPSKVSNEVLRTLHLVESEKKFKGSALLFKFGAESVYSNVIAKVPILKNRKLVKWENLRTSPIYYLAENYSRNLFFLFLMRVTTITVDQFKGEKVLKGLSSRTILLMLIYILNLNGDLTTNDVTNIHWLTKHQVLSYFKRLLDISFILSNSELDDASKKAKLAVLKKEIYGTAMKNLTNPTKNLRPICSIKKFPANFVPELPPLSHLVFTSESKNKGQHKLEDPSSVFTSVWNKYLDTKTLNFRFKFVIFGGKKTINSVIKIYVSLLEKGCENEKMEFYLIPTIKSRLAIYMAMNDEQYLRSVFNIFHRDLLIPSFDLNEKEPAKLKYPNDKIQSPGLFFREMVEKYVREANKTFEFTLCNVYTWENKSDSDCYT</sequence>
<gene>
    <name evidence="1" type="ORF">MHBO_001418</name>
</gene>
<dbReference type="EMBL" id="JBDODL010000343">
    <property type="protein sequence ID" value="MES1919620.1"/>
    <property type="molecule type" value="Genomic_DNA"/>
</dbReference>